<evidence type="ECO:0000259" key="5">
    <source>
        <dbReference type="SMART" id="SM00906"/>
    </source>
</evidence>
<evidence type="ECO:0000256" key="1">
    <source>
        <dbReference type="ARBA" id="ARBA00023015"/>
    </source>
</evidence>
<dbReference type="EMBL" id="JAXLQG010000001">
    <property type="protein sequence ID" value="KAK5545774.1"/>
    <property type="molecule type" value="Genomic_DNA"/>
</dbReference>
<organism evidence="6 7">
    <name type="scientific">Vermiconidia calcicola</name>
    <dbReference type="NCBI Taxonomy" id="1690605"/>
    <lineage>
        <taxon>Eukaryota</taxon>
        <taxon>Fungi</taxon>
        <taxon>Dikarya</taxon>
        <taxon>Ascomycota</taxon>
        <taxon>Pezizomycotina</taxon>
        <taxon>Dothideomycetes</taxon>
        <taxon>Dothideomycetidae</taxon>
        <taxon>Mycosphaerellales</taxon>
        <taxon>Extremaceae</taxon>
        <taxon>Vermiconidia</taxon>
    </lineage>
</organism>
<dbReference type="SMART" id="SM00906">
    <property type="entry name" value="Fungal_trans"/>
    <property type="match status" value="1"/>
</dbReference>
<feature type="compositionally biased region" description="Polar residues" evidence="4">
    <location>
        <begin position="1"/>
        <end position="12"/>
    </location>
</feature>
<proteinExistence type="predicted"/>
<dbReference type="InterPro" id="IPR051127">
    <property type="entry name" value="Fungal_SecMet_Regulators"/>
</dbReference>
<dbReference type="AlphaFoldDB" id="A0AAV9QP44"/>
<accession>A0AAV9QP44</accession>
<dbReference type="GO" id="GO:0008270">
    <property type="term" value="F:zinc ion binding"/>
    <property type="evidence" value="ECO:0007669"/>
    <property type="project" value="InterPro"/>
</dbReference>
<sequence>MDQGESLHTSDSGRIRSPNIPPVTELGAEHRPATLPPSSVDEQPRSTRGGPDSDDRSQGGVTLAMIGARTYESHSQEFNDSSSAGSFIQYVRRVVEQKIAGTSAHTRAVLITLGQDNQPLMVPDEGIDHSHADYALPTRKRADNLVAAYWQYVHTLYPILGRRLTQADYESLWRGDGPSGHERSFLCLLNIMFALSSQITLTTPPRERQGLAAVFYGRAKKLLDLETTTSVRHVQILLLFGLYLQSTNEPHQCWIFVGLAVRTAQSLELHRPETSQRLSDTNARNLLRRVWHGCVLMDRVLAMTYGRPSMIGHRIAVSVPHPVAIEDEYLRPDPGTADVFPPGEKPTRIDFFIYSLTLYDILYDILVNLYSSETQHVQSLEDVYDRYFEASTPPGIQLTVLDVDRKLVEWKKRLPSYLQIGLDQNSHHHIALLHRQAAILHQRYLHVRLLSLRPVLSAFIAMDAYEREPHPSLQAVLSRRIIFQCSVVCVKVAQEAIEVVHKRLTEDAGAMGDLAAWWYNILFLYASATVLIAARLSPFILAELSEAAIFDSWRQAIEALDHYSVFGPPIQRLATTLRLLFDTVPRQFSRLRQQTGENGARTPRAGLVENMAPAMMHDERDSRVSGSRLPSPPPLESNWPESLLFATDELFGTNTQFDLNDMSWLTTAPFEM</sequence>
<dbReference type="CDD" id="cd12148">
    <property type="entry name" value="fungal_TF_MHR"/>
    <property type="match status" value="1"/>
</dbReference>
<evidence type="ECO:0000256" key="2">
    <source>
        <dbReference type="ARBA" id="ARBA00023163"/>
    </source>
</evidence>
<dbReference type="PANTHER" id="PTHR47424">
    <property type="entry name" value="REGULATORY PROTEIN GAL4"/>
    <property type="match status" value="1"/>
</dbReference>
<evidence type="ECO:0000313" key="6">
    <source>
        <dbReference type="EMBL" id="KAK5545774.1"/>
    </source>
</evidence>
<evidence type="ECO:0000256" key="4">
    <source>
        <dbReference type="SAM" id="MobiDB-lite"/>
    </source>
</evidence>
<dbReference type="GO" id="GO:0006351">
    <property type="term" value="P:DNA-templated transcription"/>
    <property type="evidence" value="ECO:0007669"/>
    <property type="project" value="InterPro"/>
</dbReference>
<dbReference type="Pfam" id="PF04082">
    <property type="entry name" value="Fungal_trans"/>
    <property type="match status" value="1"/>
</dbReference>
<feature type="domain" description="Xylanolytic transcriptional activator regulatory" evidence="5">
    <location>
        <begin position="253"/>
        <end position="328"/>
    </location>
</feature>
<dbReference type="PANTHER" id="PTHR47424:SF4">
    <property type="entry name" value="ZN(II)2CYS6 TRANSCRIPTION FACTOR (EUROFUNG)"/>
    <property type="match status" value="1"/>
</dbReference>
<keyword evidence="3" id="KW-0539">Nucleus</keyword>
<dbReference type="GO" id="GO:0000978">
    <property type="term" value="F:RNA polymerase II cis-regulatory region sequence-specific DNA binding"/>
    <property type="evidence" value="ECO:0007669"/>
    <property type="project" value="TreeGrafter"/>
</dbReference>
<keyword evidence="2" id="KW-0804">Transcription</keyword>
<dbReference type="GO" id="GO:0005634">
    <property type="term" value="C:nucleus"/>
    <property type="evidence" value="ECO:0007669"/>
    <property type="project" value="TreeGrafter"/>
</dbReference>
<keyword evidence="1" id="KW-0805">Transcription regulation</keyword>
<evidence type="ECO:0000313" key="7">
    <source>
        <dbReference type="Proteomes" id="UP001345827"/>
    </source>
</evidence>
<reference evidence="6 7" key="1">
    <citation type="submission" date="2023-06" db="EMBL/GenBank/DDBJ databases">
        <title>Black Yeasts Isolated from many extreme environments.</title>
        <authorList>
            <person name="Coleine C."/>
            <person name="Stajich J.E."/>
            <person name="Selbmann L."/>
        </authorList>
    </citation>
    <scope>NUCLEOTIDE SEQUENCE [LARGE SCALE GENOMIC DNA]</scope>
    <source>
        <strain evidence="6 7">CCFEE 5887</strain>
    </source>
</reference>
<feature type="region of interest" description="Disordered" evidence="4">
    <location>
        <begin position="1"/>
        <end position="59"/>
    </location>
</feature>
<dbReference type="Proteomes" id="UP001345827">
    <property type="component" value="Unassembled WGS sequence"/>
</dbReference>
<comment type="caution">
    <text evidence="6">The sequence shown here is derived from an EMBL/GenBank/DDBJ whole genome shotgun (WGS) entry which is preliminary data.</text>
</comment>
<keyword evidence="7" id="KW-1185">Reference proteome</keyword>
<dbReference type="GO" id="GO:0000981">
    <property type="term" value="F:DNA-binding transcription factor activity, RNA polymerase II-specific"/>
    <property type="evidence" value="ECO:0007669"/>
    <property type="project" value="TreeGrafter"/>
</dbReference>
<dbReference type="GO" id="GO:0000435">
    <property type="term" value="P:positive regulation of transcription from RNA polymerase II promoter by galactose"/>
    <property type="evidence" value="ECO:0007669"/>
    <property type="project" value="TreeGrafter"/>
</dbReference>
<protein>
    <recommendedName>
        <fullName evidence="5">Xylanolytic transcriptional activator regulatory domain-containing protein</fullName>
    </recommendedName>
</protein>
<evidence type="ECO:0000256" key="3">
    <source>
        <dbReference type="ARBA" id="ARBA00023242"/>
    </source>
</evidence>
<gene>
    <name evidence="6" type="ORF">LTR25_000784</name>
</gene>
<dbReference type="InterPro" id="IPR007219">
    <property type="entry name" value="XnlR_reg_dom"/>
</dbReference>
<name>A0AAV9QP44_9PEZI</name>